<dbReference type="InterPro" id="IPR013785">
    <property type="entry name" value="Aldolase_TIM"/>
</dbReference>
<evidence type="ECO:0000256" key="9">
    <source>
        <dbReference type="ARBA" id="ARBA00022485"/>
    </source>
</evidence>
<dbReference type="InterPro" id="IPR023045">
    <property type="entry name" value="MoaC"/>
</dbReference>
<dbReference type="UniPathway" id="UPA00344"/>
<comment type="similarity">
    <text evidence="4">In the C-terminal section; belongs to the MoaC family.</text>
</comment>
<evidence type="ECO:0000256" key="7">
    <source>
        <dbReference type="ARBA" id="ARBA00012575"/>
    </source>
</evidence>
<dbReference type="FunFam" id="3.30.70.640:FF:000002">
    <property type="entry name" value="Molybdenum cofactor biosynthesis protein 1"/>
    <property type="match status" value="1"/>
</dbReference>
<dbReference type="SUPFAM" id="SSF55040">
    <property type="entry name" value="Molybdenum cofactor biosynthesis protein C, MoaC"/>
    <property type="match status" value="1"/>
</dbReference>
<comment type="cofactor">
    <cofactor evidence="2">
        <name>[4Fe-4S] cluster</name>
        <dbReference type="ChEBI" id="CHEBI:49883"/>
    </cofactor>
</comment>
<protein>
    <recommendedName>
        <fullName evidence="8">Molybdenum cofactor biosynthesis protein 1</fullName>
        <ecNumber evidence="6">4.1.99.22</ecNumber>
        <ecNumber evidence="7">4.6.1.17</ecNumber>
    </recommendedName>
</protein>
<dbReference type="SMART" id="SM00729">
    <property type="entry name" value="Elp3"/>
    <property type="match status" value="1"/>
</dbReference>
<dbReference type="GO" id="GO:0006777">
    <property type="term" value="P:Mo-molybdopterin cofactor biosynthetic process"/>
    <property type="evidence" value="ECO:0007669"/>
    <property type="project" value="UniProtKB-KW"/>
</dbReference>
<keyword evidence="13" id="KW-0408">Iron</keyword>
<dbReference type="Pfam" id="PF04055">
    <property type="entry name" value="Radical_SAM"/>
    <property type="match status" value="1"/>
</dbReference>
<keyword evidence="14" id="KW-0411">Iron-sulfur</keyword>
<accession>A0A384DNN2</accession>
<evidence type="ECO:0000256" key="6">
    <source>
        <dbReference type="ARBA" id="ARBA00012167"/>
    </source>
</evidence>
<keyword evidence="12" id="KW-0547">Nucleotide-binding</keyword>
<dbReference type="InterPro" id="IPR058240">
    <property type="entry name" value="rSAM_sf"/>
</dbReference>
<evidence type="ECO:0000256" key="15">
    <source>
        <dbReference type="ARBA" id="ARBA00023134"/>
    </source>
</evidence>
<evidence type="ECO:0000256" key="10">
    <source>
        <dbReference type="ARBA" id="ARBA00022691"/>
    </source>
</evidence>
<dbReference type="CDD" id="cd01420">
    <property type="entry name" value="MoaC_PE"/>
    <property type="match status" value="1"/>
</dbReference>
<dbReference type="SFLD" id="SFLDG01067">
    <property type="entry name" value="SPASM/twitch_domain_containing"/>
    <property type="match status" value="1"/>
</dbReference>
<dbReference type="STRING" id="29073.ENSUMAP00000006940"/>
<dbReference type="PROSITE" id="PS01305">
    <property type="entry name" value="MOAA_NIFB_PQQE"/>
    <property type="match status" value="1"/>
</dbReference>
<keyword evidence="11" id="KW-0479">Metal-binding</keyword>
<dbReference type="InterPro" id="IPR040064">
    <property type="entry name" value="MoaA-like"/>
</dbReference>
<dbReference type="CDD" id="cd01335">
    <property type="entry name" value="Radical_SAM"/>
    <property type="match status" value="1"/>
</dbReference>
<dbReference type="PANTHER" id="PTHR22960">
    <property type="entry name" value="MOLYBDOPTERIN COFACTOR SYNTHESIS PROTEIN A"/>
    <property type="match status" value="1"/>
</dbReference>
<evidence type="ECO:0000256" key="18">
    <source>
        <dbReference type="ARBA" id="ARBA00048697"/>
    </source>
</evidence>
<dbReference type="PANTHER" id="PTHR22960:SF0">
    <property type="entry name" value="MOLYBDENUM COFACTOR BIOSYNTHESIS PROTEIN 1"/>
    <property type="match status" value="1"/>
</dbReference>
<comment type="function">
    <text evidence="19">Isoform MOCS1A and isoform MOCS1B probably form a complex that catalyzes the conversion of 5'-GTP to cyclic pyranopterin monophosphate (cPMP). MOCS1A catalyzes the cyclization of GTP to (8S)-3',8-cyclo-7,8-dihydroguanosine 5'-triphosphate and MOCS1B catalyzes the subsequent conversion of (8S)-3',8-cyclo-7,8-dihydroguanosine 5'-triphosphate to cPMP.</text>
</comment>
<dbReference type="InterPro" id="IPR036522">
    <property type="entry name" value="MoaC_sf"/>
</dbReference>
<name>A0A384DNN2_URSMA</name>
<dbReference type="SFLD" id="SFLDS00029">
    <property type="entry name" value="Radical_SAM"/>
    <property type="match status" value="1"/>
</dbReference>
<dbReference type="GO" id="GO:0061799">
    <property type="term" value="F:cyclic pyranopterin monophosphate synthase activity"/>
    <property type="evidence" value="ECO:0007669"/>
    <property type="project" value="UniProtKB-EC"/>
</dbReference>
<sequence>MAARPVSRMLQRVLRSSVRSSSSGAPVTQHHHGEPSRTAAEGLSRRRQFLREHGAPFSAFLTDSFGRQHSYLRISLTEKCNLRCQYCMPEEGVPLTPKADLLTTEEILTLARLFVKEGVDKIRLTGGEPLIRPDVVDIVAQLHQLEGLRTIGITTNGINLARLLPQLQKAGLSAINISLDTLVPAKFEFIVRRKGFHKVMEGIYKAIELGYSPVKVNCVVMRGLNEDELLDFVALTEGLPLDVRFIEYMPFDGNRWNFKKLVSYKEMLDTLRQRWPELEKLPEEESSTAKTFKIPGFRGQLSFITSMSEHFCGTCNRLRITADGNLKVCLFGNSEVSLRDHLRAGASEEELLRIVGAAVGRKKRQHAELLLMLQDSPPAIPSISSQDPFQIQGIRHRVSFSNQMGTLWKGGWLLRTPVLAQWRLGSGCPQRHCSSHLDSNANPKCLSSVSQAPATPSGPLPPSDQLTHVDTEGRAAMVDVGRKPDTERVAVASAVVLLGPVAFRLVRENQLKKGDALVVAQLAGVQAAKLTSQLIPLCHHVALSHVHVRLELDSTHHAVGIQASCRARGPTGVEMEALTAAAVAALTVYDMCKGVSRDIVLGEIKLLSKTGGQRGDFQRT</sequence>
<dbReference type="InterPro" id="IPR047594">
    <property type="entry name" value="MoaC_bact/euk"/>
</dbReference>
<dbReference type="InterPro" id="IPR007197">
    <property type="entry name" value="rSAM"/>
</dbReference>
<dbReference type="GO" id="GO:0005525">
    <property type="term" value="F:GTP binding"/>
    <property type="evidence" value="ECO:0007669"/>
    <property type="project" value="UniProtKB-KW"/>
</dbReference>
<dbReference type="FunFam" id="3.20.20.70:FF:000117">
    <property type="entry name" value="molybdenum cofactor biosynthesis protein 1"/>
    <property type="match status" value="1"/>
</dbReference>
<evidence type="ECO:0000256" key="1">
    <source>
        <dbReference type="ARBA" id="ARBA00001637"/>
    </source>
</evidence>
<dbReference type="GO" id="GO:0051539">
    <property type="term" value="F:4 iron, 4 sulfur cluster binding"/>
    <property type="evidence" value="ECO:0007669"/>
    <property type="project" value="UniProtKB-KW"/>
</dbReference>
<dbReference type="InterPro" id="IPR000385">
    <property type="entry name" value="MoaA_NifB_PqqE_Fe-S-bd_CS"/>
</dbReference>
<dbReference type="GO" id="GO:0005759">
    <property type="term" value="C:mitochondrial matrix"/>
    <property type="evidence" value="ECO:0007669"/>
    <property type="project" value="Ensembl"/>
</dbReference>
<dbReference type="Gene3D" id="3.30.70.640">
    <property type="entry name" value="Molybdopterin cofactor biosynthesis C (MoaC) domain"/>
    <property type="match status" value="1"/>
</dbReference>
<comment type="similarity">
    <text evidence="5">In the N-terminal section; belongs to the radical SAM superfamily. MoaA family.</text>
</comment>
<evidence type="ECO:0000256" key="2">
    <source>
        <dbReference type="ARBA" id="ARBA00001966"/>
    </source>
</evidence>
<dbReference type="NCBIfam" id="NF006870">
    <property type="entry name" value="PRK09364.1"/>
    <property type="match status" value="1"/>
</dbReference>
<evidence type="ECO:0000259" key="22">
    <source>
        <dbReference type="PROSITE" id="PS51918"/>
    </source>
</evidence>
<evidence type="ECO:0000256" key="21">
    <source>
        <dbReference type="SAM" id="MobiDB-lite"/>
    </source>
</evidence>
<evidence type="ECO:0000313" key="23">
    <source>
        <dbReference type="Ensembl" id="ENSUMAP00000006940"/>
    </source>
</evidence>
<evidence type="ECO:0000256" key="4">
    <source>
        <dbReference type="ARBA" id="ARBA00008484"/>
    </source>
</evidence>
<dbReference type="InterPro" id="IPR006638">
    <property type="entry name" value="Elp3/MiaA/NifB-like_rSAM"/>
</dbReference>
<dbReference type="Pfam" id="PF06463">
    <property type="entry name" value="Mob_synth_C"/>
    <property type="match status" value="1"/>
</dbReference>
<reference evidence="23" key="1">
    <citation type="submission" date="2019-03" db="UniProtKB">
        <authorList>
            <consortium name="Ensembl"/>
        </authorList>
    </citation>
    <scope>IDENTIFICATION</scope>
</reference>
<dbReference type="NCBIfam" id="TIGR02666">
    <property type="entry name" value="moaA"/>
    <property type="match status" value="1"/>
</dbReference>
<dbReference type="Pfam" id="PF01967">
    <property type="entry name" value="MoaC"/>
    <property type="match status" value="1"/>
</dbReference>
<feature type="compositionally biased region" description="Polar residues" evidence="21">
    <location>
        <begin position="444"/>
        <end position="454"/>
    </location>
</feature>
<dbReference type="AlphaFoldDB" id="A0A384DNN2"/>
<evidence type="ECO:0000256" key="12">
    <source>
        <dbReference type="ARBA" id="ARBA00022741"/>
    </source>
</evidence>
<dbReference type="GO" id="GO:0046872">
    <property type="term" value="F:metal ion binding"/>
    <property type="evidence" value="ECO:0007669"/>
    <property type="project" value="UniProtKB-KW"/>
</dbReference>
<gene>
    <name evidence="23" type="primary">MOCS1</name>
</gene>
<evidence type="ECO:0000256" key="16">
    <source>
        <dbReference type="ARBA" id="ARBA00023150"/>
    </source>
</evidence>
<keyword evidence="9" id="KW-0004">4Fe-4S</keyword>
<evidence type="ECO:0000256" key="8">
    <source>
        <dbReference type="ARBA" id="ARBA00015273"/>
    </source>
</evidence>
<dbReference type="SFLD" id="SFLDG01386">
    <property type="entry name" value="main_SPASM_domain-containing"/>
    <property type="match status" value="1"/>
</dbReference>
<evidence type="ECO:0000256" key="5">
    <source>
        <dbReference type="ARBA" id="ARBA00009862"/>
    </source>
</evidence>
<dbReference type="HAMAP" id="MF_01224_B">
    <property type="entry name" value="MoaC_B"/>
    <property type="match status" value="1"/>
</dbReference>
<feature type="domain" description="Radical SAM core" evidence="22">
    <location>
        <begin position="64"/>
        <end position="277"/>
    </location>
</feature>
<keyword evidence="15" id="KW-0342">GTP-binding</keyword>
<feature type="region of interest" description="Disordered" evidence="21">
    <location>
        <begin position="444"/>
        <end position="467"/>
    </location>
</feature>
<evidence type="ECO:0000256" key="20">
    <source>
        <dbReference type="ARBA" id="ARBA00063038"/>
    </source>
</evidence>
<dbReference type="HAMAP" id="MF_01225_B">
    <property type="entry name" value="MoaA_B"/>
    <property type="match status" value="1"/>
</dbReference>
<dbReference type="PROSITE" id="PS51918">
    <property type="entry name" value="RADICAL_SAM"/>
    <property type="match status" value="1"/>
</dbReference>
<dbReference type="NCBIfam" id="TIGR00581">
    <property type="entry name" value="moaC"/>
    <property type="match status" value="1"/>
</dbReference>
<dbReference type="SUPFAM" id="SSF102114">
    <property type="entry name" value="Radical SAM enzymes"/>
    <property type="match status" value="1"/>
</dbReference>
<evidence type="ECO:0000256" key="13">
    <source>
        <dbReference type="ARBA" id="ARBA00023004"/>
    </source>
</evidence>
<dbReference type="GeneTree" id="ENSGT00390000016567"/>
<dbReference type="InterPro" id="IPR050105">
    <property type="entry name" value="MoCo_biosynth_MoaA/MoaC"/>
</dbReference>
<comment type="catalytic activity">
    <reaction evidence="18">
        <text>GTP + AH2 + S-adenosyl-L-methionine = (8S)-3',8-cyclo-7,8-dihydroguanosine 5'-triphosphate + 5'-deoxyadenosine + L-methionine + A + H(+)</text>
        <dbReference type="Rhea" id="RHEA:49576"/>
        <dbReference type="ChEBI" id="CHEBI:13193"/>
        <dbReference type="ChEBI" id="CHEBI:15378"/>
        <dbReference type="ChEBI" id="CHEBI:17319"/>
        <dbReference type="ChEBI" id="CHEBI:17499"/>
        <dbReference type="ChEBI" id="CHEBI:37565"/>
        <dbReference type="ChEBI" id="CHEBI:57844"/>
        <dbReference type="ChEBI" id="CHEBI:59789"/>
        <dbReference type="ChEBI" id="CHEBI:131766"/>
        <dbReference type="EC" id="4.1.99.22"/>
    </reaction>
</comment>
<comment type="catalytic activity">
    <reaction evidence="1">
        <text>(8S)-3',8-cyclo-7,8-dihydroguanosine 5'-triphosphate = cyclic pyranopterin phosphate + diphosphate</text>
        <dbReference type="Rhea" id="RHEA:49580"/>
        <dbReference type="ChEBI" id="CHEBI:33019"/>
        <dbReference type="ChEBI" id="CHEBI:59648"/>
        <dbReference type="ChEBI" id="CHEBI:131766"/>
        <dbReference type="EC" id="4.6.1.17"/>
    </reaction>
</comment>
<dbReference type="InterPro" id="IPR002820">
    <property type="entry name" value="Mopterin_CF_biosynth-C_dom"/>
</dbReference>
<dbReference type="InterPro" id="IPR013483">
    <property type="entry name" value="MoaA"/>
</dbReference>
<comment type="subunit">
    <text evidence="20">Isoform MOCS1A and isoform MOCS1B probably form a heterooligomer.</text>
</comment>
<organism evidence="23">
    <name type="scientific">Ursus maritimus</name>
    <name type="common">Polar bear</name>
    <name type="synonym">Thalarctos maritimus</name>
    <dbReference type="NCBI Taxonomy" id="29073"/>
    <lineage>
        <taxon>Eukaryota</taxon>
        <taxon>Metazoa</taxon>
        <taxon>Chordata</taxon>
        <taxon>Craniata</taxon>
        <taxon>Vertebrata</taxon>
        <taxon>Euteleostomi</taxon>
        <taxon>Mammalia</taxon>
        <taxon>Eutheria</taxon>
        <taxon>Laurasiatheria</taxon>
        <taxon>Carnivora</taxon>
        <taxon>Caniformia</taxon>
        <taxon>Ursidae</taxon>
        <taxon>Ursus</taxon>
    </lineage>
</organism>
<keyword evidence="10" id="KW-0949">S-adenosyl-L-methionine</keyword>
<comment type="pathway">
    <text evidence="3">Cofactor biosynthesis; molybdopterin biosynthesis.</text>
</comment>
<dbReference type="SFLD" id="SFLDG01383">
    <property type="entry name" value="cyclic_pyranopterin_phosphate"/>
    <property type="match status" value="1"/>
</dbReference>
<evidence type="ECO:0000256" key="3">
    <source>
        <dbReference type="ARBA" id="ARBA00005046"/>
    </source>
</evidence>
<dbReference type="GO" id="GO:0005829">
    <property type="term" value="C:cytosol"/>
    <property type="evidence" value="ECO:0007669"/>
    <property type="project" value="Ensembl"/>
</dbReference>
<evidence type="ECO:0000256" key="14">
    <source>
        <dbReference type="ARBA" id="ARBA00023014"/>
    </source>
</evidence>
<evidence type="ECO:0000256" key="19">
    <source>
        <dbReference type="ARBA" id="ARBA00054222"/>
    </source>
</evidence>
<keyword evidence="16" id="KW-0501">Molybdenum cofactor biosynthesis</keyword>
<keyword evidence="17" id="KW-0456">Lyase</keyword>
<dbReference type="Gene3D" id="3.20.20.70">
    <property type="entry name" value="Aldolase class I"/>
    <property type="match status" value="1"/>
</dbReference>
<evidence type="ECO:0000256" key="11">
    <source>
        <dbReference type="ARBA" id="ARBA00022723"/>
    </source>
</evidence>
<dbReference type="EC" id="4.1.99.22" evidence="6"/>
<dbReference type="InterPro" id="IPR010505">
    <property type="entry name" value="MoaA_twitch"/>
</dbReference>
<dbReference type="EC" id="4.6.1.17" evidence="7"/>
<dbReference type="Ensembl" id="ENSUMAT00000008325.1">
    <property type="protein sequence ID" value="ENSUMAP00000006940.1"/>
    <property type="gene ID" value="ENSUMAG00000005398.1"/>
</dbReference>
<proteinExistence type="inferred from homology"/>
<evidence type="ECO:0000256" key="17">
    <source>
        <dbReference type="ARBA" id="ARBA00023239"/>
    </source>
</evidence>
<dbReference type="GO" id="GO:0061798">
    <property type="term" value="F:GTP 3',8'-cyclase activity"/>
    <property type="evidence" value="ECO:0007669"/>
    <property type="project" value="UniProtKB-EC"/>
</dbReference>
<dbReference type="CDD" id="cd21117">
    <property type="entry name" value="Twitch_MoaA"/>
    <property type="match status" value="1"/>
</dbReference>
<feature type="region of interest" description="Disordered" evidence="21">
    <location>
        <begin position="15"/>
        <end position="43"/>
    </location>
</feature>